<evidence type="ECO:0000256" key="1">
    <source>
        <dbReference type="ARBA" id="ARBA00004123"/>
    </source>
</evidence>
<organism evidence="16 17">
    <name type="scientific">Caenorhabditis nigoni</name>
    <dbReference type="NCBI Taxonomy" id="1611254"/>
    <lineage>
        <taxon>Eukaryota</taxon>
        <taxon>Metazoa</taxon>
        <taxon>Ecdysozoa</taxon>
        <taxon>Nematoda</taxon>
        <taxon>Chromadorea</taxon>
        <taxon>Rhabditida</taxon>
        <taxon>Rhabditina</taxon>
        <taxon>Rhabditomorpha</taxon>
        <taxon>Rhabditoidea</taxon>
        <taxon>Rhabditidae</taxon>
        <taxon>Peloderinae</taxon>
        <taxon>Caenorhabditis</taxon>
    </lineage>
</organism>
<accession>A0A2G5T248</accession>
<dbReference type="GO" id="GO:0009966">
    <property type="term" value="P:regulation of signal transduction"/>
    <property type="evidence" value="ECO:0007669"/>
    <property type="project" value="TreeGrafter"/>
</dbReference>
<dbReference type="GO" id="GO:0005634">
    <property type="term" value="C:nucleus"/>
    <property type="evidence" value="ECO:0007669"/>
    <property type="project" value="UniProtKB-SubCell"/>
</dbReference>
<dbReference type="SUPFAM" id="SSF144232">
    <property type="entry name" value="HIT/MYND zinc finger-like"/>
    <property type="match status" value="1"/>
</dbReference>
<name>A0A2G5T248_9PELO</name>
<evidence type="ECO:0000256" key="13">
    <source>
        <dbReference type="SAM" id="Coils"/>
    </source>
</evidence>
<keyword evidence="4" id="KW-0479">Metal-binding</keyword>
<evidence type="ECO:0000313" key="17">
    <source>
        <dbReference type="Proteomes" id="UP000230233"/>
    </source>
</evidence>
<evidence type="ECO:0000256" key="7">
    <source>
        <dbReference type="ARBA" id="ARBA00022853"/>
    </source>
</evidence>
<evidence type="ECO:0000256" key="10">
    <source>
        <dbReference type="ARBA" id="ARBA00023163"/>
    </source>
</evidence>
<feature type="region of interest" description="Disordered" evidence="14">
    <location>
        <begin position="158"/>
        <end position="182"/>
    </location>
</feature>
<sequence>MSNGNGNDPEYKLEYNDISLNELFADDKMRRMVVDLQRHWLTEYHQSRQKGLEDLTKMLHEEFRLDMDKVRQDLMAQFKQELDATKVDLEQKHEEILQQEIAKLVEKQKKELAAAKKKQWCWNCDKEAMYHCCWNTAYCSVNCQQTHWQNHRKFCRRKKPSNGAPARATAPAAVVSSNENME</sequence>
<proteinExistence type="predicted"/>
<keyword evidence="17" id="KW-1185">Reference proteome</keyword>
<evidence type="ECO:0000256" key="2">
    <source>
        <dbReference type="ARBA" id="ARBA00004286"/>
    </source>
</evidence>
<feature type="compositionally biased region" description="Low complexity" evidence="14">
    <location>
        <begin position="164"/>
        <end position="173"/>
    </location>
</feature>
<feature type="coiled-coil region" evidence="13">
    <location>
        <begin position="75"/>
        <end position="118"/>
    </location>
</feature>
<keyword evidence="7" id="KW-0156">Chromatin regulator</keyword>
<evidence type="ECO:0000256" key="14">
    <source>
        <dbReference type="SAM" id="MobiDB-lite"/>
    </source>
</evidence>
<evidence type="ECO:0000313" key="16">
    <source>
        <dbReference type="EMBL" id="PIC21272.1"/>
    </source>
</evidence>
<dbReference type="GO" id="GO:0003714">
    <property type="term" value="F:transcription corepressor activity"/>
    <property type="evidence" value="ECO:0007669"/>
    <property type="project" value="InterPro"/>
</dbReference>
<keyword evidence="9" id="KW-0103">Bromodomain</keyword>
<evidence type="ECO:0000256" key="8">
    <source>
        <dbReference type="ARBA" id="ARBA00023015"/>
    </source>
</evidence>
<evidence type="ECO:0000256" key="9">
    <source>
        <dbReference type="ARBA" id="ARBA00023117"/>
    </source>
</evidence>
<feature type="domain" description="MYND-type" evidence="15">
    <location>
        <begin position="121"/>
        <end position="155"/>
    </location>
</feature>
<evidence type="ECO:0000256" key="3">
    <source>
        <dbReference type="ARBA" id="ARBA00022454"/>
    </source>
</evidence>
<dbReference type="InterPro" id="IPR047269">
    <property type="entry name" value="ZMY11"/>
</dbReference>
<dbReference type="PANTHER" id="PTHR46379">
    <property type="entry name" value="ZINC FINGER MYND DOMAIN-CONTAINING"/>
    <property type="match status" value="1"/>
</dbReference>
<dbReference type="PROSITE" id="PS50865">
    <property type="entry name" value="ZF_MYND_2"/>
    <property type="match status" value="1"/>
</dbReference>
<dbReference type="Proteomes" id="UP000230233">
    <property type="component" value="Chromosome X"/>
</dbReference>
<dbReference type="OrthoDB" id="6272564at2759"/>
<dbReference type="Pfam" id="PF24324">
    <property type="entry name" value="MYND_ZMYND11_ZMYD8"/>
    <property type="match status" value="1"/>
</dbReference>
<comment type="subcellular location">
    <subcellularLocation>
        <location evidence="2">Chromosome</location>
    </subcellularLocation>
    <subcellularLocation>
        <location evidence="1">Nucleus</location>
    </subcellularLocation>
</comment>
<keyword evidence="6" id="KW-0862">Zinc</keyword>
<evidence type="ECO:0000259" key="15">
    <source>
        <dbReference type="PROSITE" id="PS50865"/>
    </source>
</evidence>
<dbReference type="GO" id="GO:0034243">
    <property type="term" value="P:regulation of transcription elongation by RNA polymerase II"/>
    <property type="evidence" value="ECO:0007669"/>
    <property type="project" value="InterPro"/>
</dbReference>
<evidence type="ECO:0000256" key="11">
    <source>
        <dbReference type="ARBA" id="ARBA00023242"/>
    </source>
</evidence>
<dbReference type="InterPro" id="IPR057053">
    <property type="entry name" value="MYND_ZMYND11_ZMYD8"/>
</dbReference>
<keyword evidence="13" id="KW-0175">Coiled coil</keyword>
<gene>
    <name evidence="16" type="primary">Cni-bra-1</name>
    <name evidence="16" type="synonym">Cnig_chr_X.g26173</name>
    <name evidence="16" type="ORF">B9Z55_026173</name>
</gene>
<dbReference type="EMBL" id="PDUG01000006">
    <property type="protein sequence ID" value="PIC21272.1"/>
    <property type="molecule type" value="Genomic_DNA"/>
</dbReference>
<reference evidence="17" key="1">
    <citation type="submission" date="2017-10" db="EMBL/GenBank/DDBJ databases">
        <title>Rapid genome shrinkage in a self-fertile nematode reveals novel sperm competition proteins.</title>
        <authorList>
            <person name="Yin D."/>
            <person name="Schwarz E.M."/>
            <person name="Thomas C.G."/>
            <person name="Felde R.L."/>
            <person name="Korf I.F."/>
            <person name="Cutter A.D."/>
            <person name="Schartner C.M."/>
            <person name="Ralston E.J."/>
            <person name="Meyer B.J."/>
            <person name="Haag E.S."/>
        </authorList>
    </citation>
    <scope>NUCLEOTIDE SEQUENCE [LARGE SCALE GENOMIC DNA]</scope>
    <source>
        <strain evidence="17">JU1422</strain>
    </source>
</reference>
<keyword evidence="11" id="KW-0539">Nucleus</keyword>
<dbReference type="InterPro" id="IPR002893">
    <property type="entry name" value="Znf_MYND"/>
</dbReference>
<keyword evidence="5 12" id="KW-0863">Zinc-finger</keyword>
<evidence type="ECO:0000256" key="5">
    <source>
        <dbReference type="ARBA" id="ARBA00022771"/>
    </source>
</evidence>
<keyword evidence="3" id="KW-0158">Chromosome</keyword>
<dbReference type="GO" id="GO:0005694">
    <property type="term" value="C:chromosome"/>
    <property type="evidence" value="ECO:0007669"/>
    <property type="project" value="UniProtKB-SubCell"/>
</dbReference>
<dbReference type="PROSITE" id="PS01360">
    <property type="entry name" value="ZF_MYND_1"/>
    <property type="match status" value="1"/>
</dbReference>
<dbReference type="AlphaFoldDB" id="A0A2G5T248"/>
<dbReference type="GO" id="GO:0008270">
    <property type="term" value="F:zinc ion binding"/>
    <property type="evidence" value="ECO:0007669"/>
    <property type="project" value="UniProtKB-KW"/>
</dbReference>
<evidence type="ECO:0000256" key="12">
    <source>
        <dbReference type="PROSITE-ProRule" id="PRU00134"/>
    </source>
</evidence>
<dbReference type="STRING" id="1611254.A0A2G5T248"/>
<dbReference type="Gene3D" id="6.10.140.2220">
    <property type="match status" value="1"/>
</dbReference>
<dbReference type="FunFam" id="6.10.140.2220:FF:000002">
    <property type="entry name" value="Protein kinase C-binding protein 1 isoform C"/>
    <property type="match status" value="1"/>
</dbReference>
<dbReference type="PANTHER" id="PTHR46379:SF1">
    <property type="entry name" value="ZINC FINGER MYND DOMAIN-CONTAINING PROTEIN 11"/>
    <property type="match status" value="1"/>
</dbReference>
<evidence type="ECO:0000256" key="4">
    <source>
        <dbReference type="ARBA" id="ARBA00022723"/>
    </source>
</evidence>
<comment type="caution">
    <text evidence="16">The sequence shown here is derived from an EMBL/GenBank/DDBJ whole genome shotgun (WGS) entry which is preliminary data.</text>
</comment>
<evidence type="ECO:0000256" key="6">
    <source>
        <dbReference type="ARBA" id="ARBA00022833"/>
    </source>
</evidence>
<protein>
    <recommendedName>
        <fullName evidence="15">MYND-type domain-containing protein</fullName>
    </recommendedName>
</protein>
<keyword evidence="8" id="KW-0805">Transcription regulation</keyword>
<keyword evidence="10" id="KW-0804">Transcription</keyword>
<dbReference type="GO" id="GO:0140006">
    <property type="term" value="F:histone H3 reader activity"/>
    <property type="evidence" value="ECO:0007669"/>
    <property type="project" value="UniProtKB-ARBA"/>
</dbReference>